<reference evidence="1 2" key="1">
    <citation type="submission" date="2017-08" db="EMBL/GenBank/DDBJ databases">
        <title>Infants hospitalized years apart are colonized by the same room-sourced microbial strains.</title>
        <authorList>
            <person name="Brooks B."/>
            <person name="Olm M.R."/>
            <person name="Firek B.A."/>
            <person name="Baker R."/>
            <person name="Thomas B.C."/>
            <person name="Morowitz M.J."/>
            <person name="Banfield J.F."/>
        </authorList>
    </citation>
    <scope>NUCLEOTIDE SEQUENCE [LARGE SCALE GENOMIC DNA]</scope>
    <source>
        <strain evidence="1">S2_005_003_R2_43</strain>
    </source>
</reference>
<organism evidence="1 2">
    <name type="scientific">Ancylobacter novellus</name>
    <name type="common">Thiobacillus novellus</name>
    <dbReference type="NCBI Taxonomy" id="921"/>
    <lineage>
        <taxon>Bacteria</taxon>
        <taxon>Pseudomonadati</taxon>
        <taxon>Pseudomonadota</taxon>
        <taxon>Alphaproteobacteria</taxon>
        <taxon>Hyphomicrobiales</taxon>
        <taxon>Xanthobacteraceae</taxon>
        <taxon>Ancylobacter</taxon>
    </lineage>
</organism>
<dbReference type="AlphaFoldDB" id="A0A2W5KMG0"/>
<dbReference type="Proteomes" id="UP000249577">
    <property type="component" value="Unassembled WGS sequence"/>
</dbReference>
<gene>
    <name evidence="1" type="ORF">DI565_05300</name>
</gene>
<sequence length="108" mass="12253">MTAMVYSPQQIKFEFLSYIKEFGEPATSWRVGCSTNAEATLADEQRIDLDRDLWIWKPALSPAAARLVHRFFTNQFNVQDAGIAPDGSNVFLFMRRQVENVPAAPRMG</sequence>
<name>A0A2W5KMG0_ANCNO</name>
<evidence type="ECO:0000313" key="2">
    <source>
        <dbReference type="Proteomes" id="UP000249577"/>
    </source>
</evidence>
<comment type="caution">
    <text evidence="1">The sequence shown here is derived from an EMBL/GenBank/DDBJ whole genome shotgun (WGS) entry which is preliminary data.</text>
</comment>
<proteinExistence type="predicted"/>
<protein>
    <submittedName>
        <fullName evidence="1">Uncharacterized protein</fullName>
    </submittedName>
</protein>
<evidence type="ECO:0000313" key="1">
    <source>
        <dbReference type="EMBL" id="PZQ18221.1"/>
    </source>
</evidence>
<dbReference type="EMBL" id="QFPN01000002">
    <property type="protein sequence ID" value="PZQ18221.1"/>
    <property type="molecule type" value="Genomic_DNA"/>
</dbReference>
<accession>A0A2W5KMG0</accession>